<organism evidence="2 3">
    <name type="scientific">Krasilnikoviella flava</name>
    <dbReference type="NCBI Taxonomy" id="526729"/>
    <lineage>
        <taxon>Bacteria</taxon>
        <taxon>Bacillati</taxon>
        <taxon>Actinomycetota</taxon>
        <taxon>Actinomycetes</taxon>
        <taxon>Micrococcales</taxon>
        <taxon>Promicromonosporaceae</taxon>
        <taxon>Krasilnikoviella</taxon>
    </lineage>
</organism>
<evidence type="ECO:0000256" key="1">
    <source>
        <dbReference type="SAM" id="Phobius"/>
    </source>
</evidence>
<sequence length="127" mass="12444">MTTVSTVATVVAGLIAAAVVVMGASFVRAPGIAADFGIPGTPVEDHAFRSWAQVKGNRDIGAGLLLLVVLVGGSPQLLGAAMVAAAIMPVCDAVTVARAGGPRAAVYGVHAATAAVMVLVGLVLLVS</sequence>
<proteinExistence type="predicted"/>
<name>A0A1T5M0U4_9MICO</name>
<protein>
    <recommendedName>
        <fullName evidence="4">DUF4267 domain-containing protein</fullName>
    </recommendedName>
</protein>
<feature type="transmembrane region" description="Helical" evidence="1">
    <location>
        <begin position="64"/>
        <end position="87"/>
    </location>
</feature>
<dbReference type="InterPro" id="IPR025363">
    <property type="entry name" value="DUF4267"/>
</dbReference>
<evidence type="ECO:0000313" key="2">
    <source>
        <dbReference type="EMBL" id="SKC81837.1"/>
    </source>
</evidence>
<dbReference type="AlphaFoldDB" id="A0A1T5M0U4"/>
<dbReference type="Pfam" id="PF14087">
    <property type="entry name" value="DUF4267"/>
    <property type="match status" value="1"/>
</dbReference>
<dbReference type="EMBL" id="FUZQ01000008">
    <property type="protein sequence ID" value="SKC81837.1"/>
    <property type="molecule type" value="Genomic_DNA"/>
</dbReference>
<feature type="transmembrane region" description="Helical" evidence="1">
    <location>
        <begin position="107"/>
        <end position="126"/>
    </location>
</feature>
<dbReference type="Proteomes" id="UP000189777">
    <property type="component" value="Unassembled WGS sequence"/>
</dbReference>
<dbReference type="STRING" id="526729.SAMN04324258_4313"/>
<keyword evidence="1" id="KW-0812">Transmembrane</keyword>
<evidence type="ECO:0008006" key="4">
    <source>
        <dbReference type="Google" id="ProtNLM"/>
    </source>
</evidence>
<evidence type="ECO:0000313" key="3">
    <source>
        <dbReference type="Proteomes" id="UP000189777"/>
    </source>
</evidence>
<keyword evidence="3" id="KW-1185">Reference proteome</keyword>
<reference evidence="2 3" key="1">
    <citation type="submission" date="2017-02" db="EMBL/GenBank/DDBJ databases">
        <authorList>
            <person name="Peterson S.W."/>
        </authorList>
    </citation>
    <scope>NUCLEOTIDE SEQUENCE [LARGE SCALE GENOMIC DNA]</scope>
    <source>
        <strain evidence="2 3">DSM 21481</strain>
    </source>
</reference>
<accession>A0A1T5M0U4</accession>
<feature type="transmembrane region" description="Helical" evidence="1">
    <location>
        <begin position="6"/>
        <end position="27"/>
    </location>
</feature>
<keyword evidence="1" id="KW-0472">Membrane</keyword>
<dbReference type="RefSeq" id="WP_176168954.1">
    <property type="nucleotide sequence ID" value="NZ_FUZQ01000008.1"/>
</dbReference>
<keyword evidence="1" id="KW-1133">Transmembrane helix</keyword>
<gene>
    <name evidence="2" type="ORF">SAMN04324258_4313</name>
</gene>